<evidence type="ECO:0000256" key="3">
    <source>
        <dbReference type="PROSITE-ProRule" id="PRU00284"/>
    </source>
</evidence>
<evidence type="ECO:0000259" key="7">
    <source>
        <dbReference type="PROSITE" id="PS50885"/>
    </source>
</evidence>
<dbReference type="SMART" id="SM00304">
    <property type="entry name" value="HAMP"/>
    <property type="match status" value="1"/>
</dbReference>
<dbReference type="EMBL" id="CADCTU010000441">
    <property type="protein sequence ID" value="CAA9318582.1"/>
    <property type="molecule type" value="Genomic_DNA"/>
</dbReference>
<accession>A0A6J4KYA5</accession>
<keyword evidence="3" id="KW-0807">Transducer</keyword>
<evidence type="ECO:0000256" key="2">
    <source>
        <dbReference type="ARBA" id="ARBA00029447"/>
    </source>
</evidence>
<sequence length="492" mass="49778">MAQSTSGGIANNLPHPAARAERGVTPGRLYRRTALLTNAGALLVVAGAWLLSRHQIAAALAGVPQPQVDAVQTIVARLAAASTLLVVVGLFLAARALRLRLARTVEALTLVADSVAAGNLAVDFTPSASRGAYGRLSRGVAVMLDELRRLTATIADSAARTAAMAAEITSGADQTSAAAGEIASTSSVLSEQATEMAHTLQAVHGDAGRLVAIAGELAAGARDGVERNASLRTLADANRARLDASAAALGTLATEVAVSAAAVEGVAEASEEIRAFVTLVQKMARQSKLLALNAAMEAARAGEHGHGFAVVASEVRRLAASSSEAAERTVAVVNAVLARVAESRASSAQTVHTVEAVLEVSRDGARTFGEVSAALEVSQQWTASIADAATRSDALVAAMTRQLDRLAHGTESFAAAMQEVAASSEEQSASTHEIAAAAAGLTTQAERLTALAGRFATSVPAPPASPAPAAPAAYSAPSATQPMRPVGVRTAA</sequence>
<dbReference type="GO" id="GO:0004888">
    <property type="term" value="F:transmembrane signaling receptor activity"/>
    <property type="evidence" value="ECO:0007669"/>
    <property type="project" value="TreeGrafter"/>
</dbReference>
<keyword evidence="5" id="KW-1133">Transmembrane helix</keyword>
<feature type="domain" description="Methyl-accepting transducer" evidence="6">
    <location>
        <begin position="171"/>
        <end position="442"/>
    </location>
</feature>
<feature type="region of interest" description="Disordered" evidence="4">
    <location>
        <begin position="459"/>
        <end position="492"/>
    </location>
</feature>
<evidence type="ECO:0000259" key="6">
    <source>
        <dbReference type="PROSITE" id="PS50111"/>
    </source>
</evidence>
<dbReference type="Gene3D" id="1.10.287.950">
    <property type="entry name" value="Methyl-accepting chemotaxis protein"/>
    <property type="match status" value="1"/>
</dbReference>
<dbReference type="PROSITE" id="PS50111">
    <property type="entry name" value="CHEMOTAXIS_TRANSDUC_2"/>
    <property type="match status" value="1"/>
</dbReference>
<dbReference type="SMART" id="SM00283">
    <property type="entry name" value="MA"/>
    <property type="match status" value="1"/>
</dbReference>
<evidence type="ECO:0000256" key="5">
    <source>
        <dbReference type="SAM" id="Phobius"/>
    </source>
</evidence>
<comment type="similarity">
    <text evidence="2">Belongs to the methyl-accepting chemotaxis (MCP) protein family.</text>
</comment>
<keyword evidence="5" id="KW-0812">Transmembrane</keyword>
<dbReference type="InterPro" id="IPR003660">
    <property type="entry name" value="HAMP_dom"/>
</dbReference>
<dbReference type="GO" id="GO:0005886">
    <property type="term" value="C:plasma membrane"/>
    <property type="evidence" value="ECO:0007669"/>
    <property type="project" value="TreeGrafter"/>
</dbReference>
<feature type="domain" description="HAMP" evidence="7">
    <location>
        <begin position="99"/>
        <end position="152"/>
    </location>
</feature>
<dbReference type="PANTHER" id="PTHR43531:SF11">
    <property type="entry name" value="METHYL-ACCEPTING CHEMOTAXIS PROTEIN 3"/>
    <property type="match status" value="1"/>
</dbReference>
<evidence type="ECO:0000256" key="1">
    <source>
        <dbReference type="ARBA" id="ARBA00022500"/>
    </source>
</evidence>
<dbReference type="SUPFAM" id="SSF58104">
    <property type="entry name" value="Methyl-accepting chemotaxis protein (MCP) signaling domain"/>
    <property type="match status" value="1"/>
</dbReference>
<feature type="compositionally biased region" description="Pro residues" evidence="4">
    <location>
        <begin position="460"/>
        <end position="469"/>
    </location>
</feature>
<dbReference type="InterPro" id="IPR004089">
    <property type="entry name" value="MCPsignal_dom"/>
</dbReference>
<dbReference type="Pfam" id="PF00015">
    <property type="entry name" value="MCPsignal"/>
    <property type="match status" value="1"/>
</dbReference>
<keyword evidence="5" id="KW-0472">Membrane</keyword>
<dbReference type="InterPro" id="IPR051310">
    <property type="entry name" value="MCP_chemotaxis"/>
</dbReference>
<dbReference type="PANTHER" id="PTHR43531">
    <property type="entry name" value="PROTEIN ICFG"/>
    <property type="match status" value="1"/>
</dbReference>
<dbReference type="AlphaFoldDB" id="A0A6J4KYA5"/>
<proteinExistence type="inferred from homology"/>
<reference evidence="8" key="1">
    <citation type="submission" date="2020-02" db="EMBL/GenBank/DDBJ databases">
        <authorList>
            <person name="Meier V. D."/>
        </authorList>
    </citation>
    <scope>NUCLEOTIDE SEQUENCE</scope>
    <source>
        <strain evidence="8">AVDCRST_MAG11</strain>
    </source>
</reference>
<evidence type="ECO:0000256" key="4">
    <source>
        <dbReference type="SAM" id="MobiDB-lite"/>
    </source>
</evidence>
<evidence type="ECO:0000313" key="8">
    <source>
        <dbReference type="EMBL" id="CAA9318582.1"/>
    </source>
</evidence>
<feature type="compositionally biased region" description="Low complexity" evidence="4">
    <location>
        <begin position="470"/>
        <end position="479"/>
    </location>
</feature>
<gene>
    <name evidence="8" type="ORF">AVDCRST_MAG11-1897</name>
</gene>
<protein>
    <submittedName>
        <fullName evidence="8">Methyl-accepting chemotaxis protein I (Serine chemoreceptor protein)</fullName>
    </submittedName>
</protein>
<feature type="transmembrane region" description="Helical" evidence="5">
    <location>
        <begin position="71"/>
        <end position="93"/>
    </location>
</feature>
<dbReference type="GO" id="GO:0007165">
    <property type="term" value="P:signal transduction"/>
    <property type="evidence" value="ECO:0007669"/>
    <property type="project" value="UniProtKB-KW"/>
</dbReference>
<keyword evidence="1" id="KW-0145">Chemotaxis</keyword>
<keyword evidence="8" id="KW-0675">Receptor</keyword>
<name>A0A6J4KYA5_9BACT</name>
<dbReference type="GO" id="GO:0006935">
    <property type="term" value="P:chemotaxis"/>
    <property type="evidence" value="ECO:0007669"/>
    <property type="project" value="UniProtKB-KW"/>
</dbReference>
<organism evidence="8">
    <name type="scientific">uncultured Gemmatimonadaceae bacterium</name>
    <dbReference type="NCBI Taxonomy" id="246130"/>
    <lineage>
        <taxon>Bacteria</taxon>
        <taxon>Pseudomonadati</taxon>
        <taxon>Gemmatimonadota</taxon>
        <taxon>Gemmatimonadia</taxon>
        <taxon>Gemmatimonadales</taxon>
        <taxon>Gemmatimonadaceae</taxon>
        <taxon>environmental samples</taxon>
    </lineage>
</organism>
<feature type="transmembrane region" description="Helical" evidence="5">
    <location>
        <begin position="29"/>
        <end position="51"/>
    </location>
</feature>
<dbReference type="PROSITE" id="PS50885">
    <property type="entry name" value="HAMP"/>
    <property type="match status" value="1"/>
</dbReference>